<accession>A0A645G7B0</accession>
<sequence>MDKMVTTDRSRITIASYDDDIKFRICKLNTSRKSKGATMCSMYGIKVHIS</sequence>
<name>A0A645G7B0_9ZZZZ</name>
<evidence type="ECO:0000313" key="1">
    <source>
        <dbReference type="EMBL" id="MPN22781.1"/>
    </source>
</evidence>
<organism evidence="1">
    <name type="scientific">bioreactor metagenome</name>
    <dbReference type="NCBI Taxonomy" id="1076179"/>
    <lineage>
        <taxon>unclassified sequences</taxon>
        <taxon>metagenomes</taxon>
        <taxon>ecological metagenomes</taxon>
    </lineage>
</organism>
<protein>
    <submittedName>
        <fullName evidence="1">Uncharacterized protein</fullName>
    </submittedName>
</protein>
<reference evidence="1" key="1">
    <citation type="submission" date="2019-08" db="EMBL/GenBank/DDBJ databases">
        <authorList>
            <person name="Kucharzyk K."/>
            <person name="Murdoch R.W."/>
            <person name="Higgins S."/>
            <person name="Loffler F."/>
        </authorList>
    </citation>
    <scope>NUCLEOTIDE SEQUENCE</scope>
</reference>
<dbReference type="EMBL" id="VSSQ01071099">
    <property type="protein sequence ID" value="MPN22781.1"/>
    <property type="molecule type" value="Genomic_DNA"/>
</dbReference>
<proteinExistence type="predicted"/>
<comment type="caution">
    <text evidence="1">The sequence shown here is derived from an EMBL/GenBank/DDBJ whole genome shotgun (WGS) entry which is preliminary data.</text>
</comment>
<dbReference type="AlphaFoldDB" id="A0A645G7B0"/>
<gene>
    <name evidence="1" type="ORF">SDC9_170165</name>
</gene>